<keyword evidence="2" id="KW-0808">Transferase</keyword>
<dbReference type="PROSITE" id="PS51374">
    <property type="entry name" value="NDPK_LIKE"/>
    <property type="match status" value="1"/>
</dbReference>
<evidence type="ECO:0000256" key="1">
    <source>
        <dbReference type="ARBA" id="ARBA00001946"/>
    </source>
</evidence>
<dbReference type="Proteomes" id="UP001177023">
    <property type="component" value="Unassembled WGS sequence"/>
</dbReference>
<dbReference type="PANTHER" id="PTHR46956:SF1">
    <property type="entry name" value="NUCLEOSIDE DIPHOSPHATE KINASE 6"/>
    <property type="match status" value="1"/>
</dbReference>
<evidence type="ECO:0000256" key="6">
    <source>
        <dbReference type="ARBA" id="ARBA00022840"/>
    </source>
</evidence>
<dbReference type="InterPro" id="IPR036850">
    <property type="entry name" value="NDK-like_dom_sf"/>
</dbReference>
<evidence type="ECO:0000259" key="9">
    <source>
        <dbReference type="SMART" id="SM00562"/>
    </source>
</evidence>
<dbReference type="InterPro" id="IPR037994">
    <property type="entry name" value="NDPk6"/>
</dbReference>
<comment type="similarity">
    <text evidence="8">Belongs to the NDK family.</text>
</comment>
<evidence type="ECO:0000256" key="4">
    <source>
        <dbReference type="ARBA" id="ARBA00022741"/>
    </source>
</evidence>
<evidence type="ECO:0000256" key="8">
    <source>
        <dbReference type="PROSITE-ProRule" id="PRU00706"/>
    </source>
</evidence>
<proteinExistence type="inferred from homology"/>
<dbReference type="AlphaFoldDB" id="A0AA36G011"/>
<dbReference type="EMBL" id="CATQJA010002617">
    <property type="protein sequence ID" value="CAJ0573342.1"/>
    <property type="molecule type" value="Genomic_DNA"/>
</dbReference>
<comment type="caution">
    <text evidence="8">Lacks conserved residue(s) required for the propagation of feature annotation.</text>
</comment>
<keyword evidence="6" id="KW-0067">ATP-binding</keyword>
<dbReference type="SUPFAM" id="SSF54919">
    <property type="entry name" value="Nucleoside diphosphate kinase, NDK"/>
    <property type="match status" value="1"/>
</dbReference>
<gene>
    <name evidence="10" type="ORF">MSPICULIGERA_LOCUS11703</name>
</gene>
<accession>A0AA36G011</accession>
<dbReference type="GO" id="GO:0005524">
    <property type="term" value="F:ATP binding"/>
    <property type="evidence" value="ECO:0007669"/>
    <property type="project" value="UniProtKB-KW"/>
</dbReference>
<dbReference type="Pfam" id="PF00334">
    <property type="entry name" value="NDK"/>
    <property type="match status" value="1"/>
</dbReference>
<evidence type="ECO:0000256" key="7">
    <source>
        <dbReference type="ARBA" id="ARBA00022842"/>
    </source>
</evidence>
<organism evidence="10 11">
    <name type="scientific">Mesorhabditis spiculigera</name>
    <dbReference type="NCBI Taxonomy" id="96644"/>
    <lineage>
        <taxon>Eukaryota</taxon>
        <taxon>Metazoa</taxon>
        <taxon>Ecdysozoa</taxon>
        <taxon>Nematoda</taxon>
        <taxon>Chromadorea</taxon>
        <taxon>Rhabditida</taxon>
        <taxon>Rhabditina</taxon>
        <taxon>Rhabditomorpha</taxon>
        <taxon>Rhabditoidea</taxon>
        <taxon>Rhabditidae</taxon>
        <taxon>Mesorhabditinae</taxon>
        <taxon>Mesorhabditis</taxon>
    </lineage>
</organism>
<keyword evidence="3" id="KW-0479">Metal-binding</keyword>
<keyword evidence="7" id="KW-0460">Magnesium</keyword>
<dbReference type="Gene3D" id="3.30.70.141">
    <property type="entry name" value="Nucleoside diphosphate kinase-like domain"/>
    <property type="match status" value="1"/>
</dbReference>
<dbReference type="SMART" id="SM00562">
    <property type="entry name" value="NDK"/>
    <property type="match status" value="1"/>
</dbReference>
<protein>
    <recommendedName>
        <fullName evidence="9">Nucleoside diphosphate kinase-like domain-containing protein</fullName>
    </recommendedName>
</protein>
<dbReference type="PANTHER" id="PTHR46956">
    <property type="entry name" value="NUCLEOSIDE DIPHOSPHATE KINASE 6"/>
    <property type="match status" value="1"/>
</dbReference>
<evidence type="ECO:0000313" key="11">
    <source>
        <dbReference type="Proteomes" id="UP001177023"/>
    </source>
</evidence>
<keyword evidence="4" id="KW-0547">Nucleotide-binding</keyword>
<name>A0AA36G011_9BILA</name>
<comment type="cofactor">
    <cofactor evidence="1">
        <name>Mg(2+)</name>
        <dbReference type="ChEBI" id="CHEBI:18420"/>
    </cofactor>
</comment>
<comment type="caution">
    <text evidence="10">The sequence shown here is derived from an EMBL/GenBank/DDBJ whole genome shotgun (WGS) entry which is preliminary data.</text>
</comment>
<evidence type="ECO:0000256" key="5">
    <source>
        <dbReference type="ARBA" id="ARBA00022777"/>
    </source>
</evidence>
<evidence type="ECO:0000256" key="3">
    <source>
        <dbReference type="ARBA" id="ARBA00022723"/>
    </source>
</evidence>
<evidence type="ECO:0000256" key="2">
    <source>
        <dbReference type="ARBA" id="ARBA00022679"/>
    </source>
</evidence>
<dbReference type="GO" id="GO:0046872">
    <property type="term" value="F:metal ion binding"/>
    <property type="evidence" value="ECO:0007669"/>
    <property type="project" value="UniProtKB-KW"/>
</dbReference>
<dbReference type="GO" id="GO:0004550">
    <property type="term" value="F:nucleoside diphosphate kinase activity"/>
    <property type="evidence" value="ECO:0007669"/>
    <property type="project" value="InterPro"/>
</dbReference>
<feature type="domain" description="Nucleoside diphosphate kinase-like" evidence="9">
    <location>
        <begin position="1"/>
        <end position="136"/>
    </location>
</feature>
<sequence length="183" mass="20664">MATSLVLLKPDVVSHPILMKEVVQRLLSAGLQITGFRNCRLDRAQAEQLYRQHQGRFYYGRLVRHITSGPVLALRVSGDARAVLGSSKLFPLSEEKEPTLRQQFAISDVRNVAHNSDREMAEAELELMAPMETIDGLSLLKKPEVCPQEFHDQEALCRADLLDKAGDRECDKMSNTDILHRIK</sequence>
<feature type="non-terminal residue" evidence="10">
    <location>
        <position position="183"/>
    </location>
</feature>
<dbReference type="InterPro" id="IPR034907">
    <property type="entry name" value="NDK-like_dom"/>
</dbReference>
<evidence type="ECO:0000313" key="10">
    <source>
        <dbReference type="EMBL" id="CAJ0573342.1"/>
    </source>
</evidence>
<keyword evidence="11" id="KW-1185">Reference proteome</keyword>
<reference evidence="10" key="1">
    <citation type="submission" date="2023-06" db="EMBL/GenBank/DDBJ databases">
        <authorList>
            <person name="Delattre M."/>
        </authorList>
    </citation>
    <scope>NUCLEOTIDE SEQUENCE</scope>
    <source>
        <strain evidence="10">AF72</strain>
    </source>
</reference>
<keyword evidence="5" id="KW-0418">Kinase</keyword>